<dbReference type="InterPro" id="IPR035992">
    <property type="entry name" value="Ricin_B-like_lectins"/>
</dbReference>
<dbReference type="InterPro" id="IPR017853">
    <property type="entry name" value="GH"/>
</dbReference>
<dbReference type="Gene3D" id="3.30.379.10">
    <property type="entry name" value="Chitobiase/beta-hexosaminidase domain 2-like"/>
    <property type="match status" value="1"/>
</dbReference>
<accession>A0A0V8RYM8</accession>
<comment type="similarity">
    <text evidence="1">Belongs to the glycosyl hydrolase 20 family.</text>
</comment>
<feature type="transmembrane region" description="Helical" evidence="5">
    <location>
        <begin position="21"/>
        <end position="39"/>
    </location>
</feature>
<dbReference type="PANTHER" id="PTHR43678:SF1">
    <property type="entry name" value="BETA-N-ACETYLHEXOSAMINIDASE"/>
    <property type="match status" value="1"/>
</dbReference>
<evidence type="ECO:0000259" key="7">
    <source>
        <dbReference type="Pfam" id="PF02838"/>
    </source>
</evidence>
<dbReference type="Gene3D" id="2.80.10.50">
    <property type="match status" value="1"/>
</dbReference>
<dbReference type="SUPFAM" id="SSF55545">
    <property type="entry name" value="beta-N-acetylhexosaminidase-like domain"/>
    <property type="match status" value="1"/>
</dbReference>
<evidence type="ECO:0000313" key="10">
    <source>
        <dbReference type="Proteomes" id="UP000054686"/>
    </source>
</evidence>
<dbReference type="Pfam" id="PF02838">
    <property type="entry name" value="Glyco_hydro_20b"/>
    <property type="match status" value="1"/>
</dbReference>
<dbReference type="InterPro" id="IPR015882">
    <property type="entry name" value="HEX_bac_N"/>
</dbReference>
<dbReference type="InterPro" id="IPR000772">
    <property type="entry name" value="Ricin_B_lectin"/>
</dbReference>
<dbReference type="InterPro" id="IPR029018">
    <property type="entry name" value="Hex-like_dom2"/>
</dbReference>
<dbReference type="InterPro" id="IPR008979">
    <property type="entry name" value="Galactose-bd-like_sf"/>
</dbReference>
<dbReference type="InterPro" id="IPR052764">
    <property type="entry name" value="GH20_Enzymes"/>
</dbReference>
<evidence type="ECO:0000256" key="5">
    <source>
        <dbReference type="SAM" id="Phobius"/>
    </source>
</evidence>
<dbReference type="EMBL" id="LLVT01000001">
    <property type="protein sequence ID" value="KSW13050.1"/>
    <property type="molecule type" value="Genomic_DNA"/>
</dbReference>
<keyword evidence="2 9" id="KW-0378">Hydrolase</keyword>
<keyword evidence="3" id="KW-0326">Glycosidase</keyword>
<dbReference type="Pfam" id="PF00728">
    <property type="entry name" value="Glyco_hydro_20"/>
    <property type="match status" value="1"/>
</dbReference>
<evidence type="ECO:0000313" key="9">
    <source>
        <dbReference type="EMBL" id="KSW13050.1"/>
    </source>
</evidence>
<sequence>MPQSSPSHARAPRLARTRAKVALILASVCALVAAVLVPLTSHLNAQAASQVPGTIPSLEGWAPASGSWTPASGLQIVRTDSADAAGVSALLSRALTDAGITGITEGTGAAPASNAVSLTINASRTDLGDEGYQLTVSANGAQVVAATRSGLLWGARTIEQAVRAGQGTVPAGSITDIPRFADRGATLCACGTHITPDWITRQIDRMSDLKMNYLSLELRIKSDKYPATTSFSYYTKDEVKAIVEHGREVGVRVVPLLNAPGHTGTILGNFPQYQVSDDSGKKSPNHLNFIDPAAQQFYFDLIDEYMDTFGSTEWHMGADEFFFKQGPGEFKKYLAQIRSHYGDQSMTFDAAFNDFINKVNAHVKSRGGTLRVWNDGIADISRIPVDKDVIIEYWGKGESSKKDANRGLPVKTLVDAGYTVVNASSALYYYRDQPSSYVMQVKGLEGVYKDKDWNMNKFYQNEDYKVPDASIRGGKVSIWQGGHGKVTDHEAEAWVTEGLRYGAQMFWNAKTPKADGNVEAFKARIKALGEPSTYVDPTRDTLAPGQYTIALSDGRALSVSGTTPTAGTASDNWELAATPDGYYQIRSVNANRCLAVYSEETPNSESHVSTTPGHPVTAYGCADTSQEFTPTFQGDYATRNPQKWVAEPAGDGFRLRNAMTNQYLSVIDSGYLSRRPNGGEKTAEGTVAQLPFDVTVNSHSVFTLTSQASSALDVSIKRVGDEAYPKTALSGMDRNSLPIIGDENWGETVLEVSVTNKGTTDATKIHLTPAVSNSWKLANGPQPIDRLAPGETRVVKFWARPTTEFGEATFTVTVSHSGEKTVASEGLIGVCGPRIEVAAVAADSVETRWERGKESMATDGDPATYWHSQYIDANKAKLPGTDNARKWPHWIDLKIGNGSTGYDVCAVTYTPRAGNGPKASGRAKDVQIYLAGSRDALKGQGDNKADVKAQGNPVLATTLANTPDTVDIPVAGNGSYLRFRGTSAQADVAKDLTDVMSVAELGVRIGRSN</sequence>
<evidence type="ECO:0000256" key="2">
    <source>
        <dbReference type="ARBA" id="ARBA00022801"/>
    </source>
</evidence>
<dbReference type="PANTHER" id="PTHR43678">
    <property type="entry name" value="PUTATIVE (AFU_ORTHOLOGUE AFUA_2G00640)-RELATED"/>
    <property type="match status" value="1"/>
</dbReference>
<dbReference type="Pfam" id="PF14200">
    <property type="entry name" value="RicinB_lectin_2"/>
    <property type="match status" value="1"/>
</dbReference>
<name>A0A0V8RYM8_9ACTO</name>
<feature type="domain" description="Ricin B lectin" evidence="8">
    <location>
        <begin position="544"/>
        <end position="604"/>
    </location>
</feature>
<dbReference type="GO" id="GO:0004563">
    <property type="term" value="F:beta-N-acetylhexosaminidase activity"/>
    <property type="evidence" value="ECO:0007669"/>
    <property type="project" value="InterPro"/>
</dbReference>
<evidence type="ECO:0000256" key="4">
    <source>
        <dbReference type="PIRSR" id="PIRSR625705-1"/>
    </source>
</evidence>
<dbReference type="Gene3D" id="2.60.120.260">
    <property type="entry name" value="Galactose-binding domain-like"/>
    <property type="match status" value="1"/>
</dbReference>
<dbReference type="SUPFAM" id="SSF49785">
    <property type="entry name" value="Galactose-binding domain-like"/>
    <property type="match status" value="1"/>
</dbReference>
<dbReference type="InterPro" id="IPR025705">
    <property type="entry name" value="Beta_hexosaminidase_sua/sub"/>
</dbReference>
<keyword evidence="5" id="KW-0812">Transmembrane</keyword>
<dbReference type="RefSeq" id="WP_060565833.1">
    <property type="nucleotide sequence ID" value="NZ_CP040006.1"/>
</dbReference>
<comment type="caution">
    <text evidence="9">The sequence shown here is derived from an EMBL/GenBank/DDBJ whole genome shotgun (WGS) entry which is preliminary data.</text>
</comment>
<feature type="active site" description="Proton donor" evidence="4">
    <location>
        <position position="320"/>
    </location>
</feature>
<dbReference type="SUPFAM" id="SSF50370">
    <property type="entry name" value="Ricin B-like lectins"/>
    <property type="match status" value="1"/>
</dbReference>
<dbReference type="AlphaFoldDB" id="A0A0V8RYM8"/>
<dbReference type="InterPro" id="IPR015883">
    <property type="entry name" value="Glyco_hydro_20_cat"/>
</dbReference>
<evidence type="ECO:0000256" key="1">
    <source>
        <dbReference type="ARBA" id="ARBA00006285"/>
    </source>
</evidence>
<keyword evidence="5" id="KW-1133">Transmembrane helix</keyword>
<proteinExistence type="inferred from homology"/>
<keyword evidence="5" id="KW-0472">Membrane</keyword>
<dbReference type="PRINTS" id="PR00738">
    <property type="entry name" value="GLHYDRLASE20"/>
</dbReference>
<feature type="domain" description="Beta-hexosaminidase bacterial type N-terminal" evidence="7">
    <location>
        <begin position="52"/>
        <end position="176"/>
    </location>
</feature>
<protein>
    <submittedName>
        <fullName evidence="9">Glycosyl hydrolase family 20</fullName>
    </submittedName>
</protein>
<evidence type="ECO:0000256" key="3">
    <source>
        <dbReference type="ARBA" id="ARBA00023295"/>
    </source>
</evidence>
<dbReference type="OrthoDB" id="5480482at2"/>
<dbReference type="GO" id="GO:0005975">
    <property type="term" value="P:carbohydrate metabolic process"/>
    <property type="evidence" value="ECO:0007669"/>
    <property type="project" value="InterPro"/>
</dbReference>
<dbReference type="Proteomes" id="UP000054686">
    <property type="component" value="Unassembled WGS sequence"/>
</dbReference>
<dbReference type="SUPFAM" id="SSF51445">
    <property type="entry name" value="(Trans)glycosidases"/>
    <property type="match status" value="1"/>
</dbReference>
<feature type="domain" description="Glycoside hydrolase family 20 catalytic" evidence="6">
    <location>
        <begin position="183"/>
        <end position="480"/>
    </location>
</feature>
<dbReference type="CDD" id="cd23386">
    <property type="entry name" value="beta-trefoil_Ricin_LNBase"/>
    <property type="match status" value="1"/>
</dbReference>
<organism evidence="9 10">
    <name type="scientific">Schaalia odontolytica</name>
    <dbReference type="NCBI Taxonomy" id="1660"/>
    <lineage>
        <taxon>Bacteria</taxon>
        <taxon>Bacillati</taxon>
        <taxon>Actinomycetota</taxon>
        <taxon>Actinomycetes</taxon>
        <taxon>Actinomycetales</taxon>
        <taxon>Actinomycetaceae</taxon>
        <taxon>Schaalia</taxon>
    </lineage>
</organism>
<gene>
    <name evidence="9" type="ORF">APY09_01420</name>
</gene>
<evidence type="ECO:0000259" key="6">
    <source>
        <dbReference type="Pfam" id="PF00728"/>
    </source>
</evidence>
<evidence type="ECO:0000259" key="8">
    <source>
        <dbReference type="Pfam" id="PF14200"/>
    </source>
</evidence>
<dbReference type="Gene3D" id="3.20.20.80">
    <property type="entry name" value="Glycosidases"/>
    <property type="match status" value="1"/>
</dbReference>
<reference evidence="9 10" key="1">
    <citation type="submission" date="2015-10" db="EMBL/GenBank/DDBJ databases">
        <title>Draft Genome of Actinomyces odontolyticus subsp. actinosynbacter strain XH001.</title>
        <authorList>
            <person name="Mclean J.S."/>
            <person name="He X."/>
        </authorList>
    </citation>
    <scope>NUCLEOTIDE SEQUENCE [LARGE SCALE GENOMIC DNA]</scope>
    <source>
        <strain evidence="9 10">XH001</strain>
    </source>
</reference>
<dbReference type="PROSITE" id="PS50231">
    <property type="entry name" value="RICIN_B_LECTIN"/>
    <property type="match status" value="1"/>
</dbReference>